<dbReference type="PANTHER" id="PTHR20974">
    <property type="entry name" value="UPF0585 PROTEIN CG18661"/>
    <property type="match status" value="1"/>
</dbReference>
<evidence type="ECO:0000256" key="1">
    <source>
        <dbReference type="ARBA" id="ARBA00008308"/>
    </source>
</evidence>
<dbReference type="InterPro" id="IPR010342">
    <property type="entry name" value="DUF938"/>
</dbReference>
<protein>
    <submittedName>
        <fullName evidence="2">Uncharacterized protein</fullName>
    </submittedName>
</protein>
<dbReference type="Proteomes" id="UP001381693">
    <property type="component" value="Unassembled WGS sequence"/>
</dbReference>
<dbReference type="InterPro" id="IPR029063">
    <property type="entry name" value="SAM-dependent_MTases_sf"/>
</dbReference>
<comment type="caution">
    <text evidence="2">The sequence shown here is derived from an EMBL/GenBank/DDBJ whole genome shotgun (WGS) entry which is preliminary data.</text>
</comment>
<name>A0AAN9ABH4_HALRR</name>
<dbReference type="AlphaFoldDB" id="A0AAN9ABH4"/>
<sequence length="96" mass="10806">MVHITPWACTEGLFDIAGKLLKPNGVMATYGPYAIHGEIAPESNVAFNDYLKEQDAEWGLRDIEDLEKEAKKNGLTFDAMFDMPSNNKTLVWTKNE</sequence>
<dbReference type="SUPFAM" id="SSF53335">
    <property type="entry name" value="S-adenosyl-L-methionine-dependent methyltransferases"/>
    <property type="match status" value="1"/>
</dbReference>
<dbReference type="Pfam" id="PF06080">
    <property type="entry name" value="DUF938"/>
    <property type="match status" value="1"/>
</dbReference>
<keyword evidence="3" id="KW-1185">Reference proteome</keyword>
<dbReference type="EMBL" id="JAXCGZ010004469">
    <property type="protein sequence ID" value="KAK7081744.1"/>
    <property type="molecule type" value="Genomic_DNA"/>
</dbReference>
<organism evidence="2 3">
    <name type="scientific">Halocaridina rubra</name>
    <name type="common">Hawaiian red shrimp</name>
    <dbReference type="NCBI Taxonomy" id="373956"/>
    <lineage>
        <taxon>Eukaryota</taxon>
        <taxon>Metazoa</taxon>
        <taxon>Ecdysozoa</taxon>
        <taxon>Arthropoda</taxon>
        <taxon>Crustacea</taxon>
        <taxon>Multicrustacea</taxon>
        <taxon>Malacostraca</taxon>
        <taxon>Eumalacostraca</taxon>
        <taxon>Eucarida</taxon>
        <taxon>Decapoda</taxon>
        <taxon>Pleocyemata</taxon>
        <taxon>Caridea</taxon>
        <taxon>Atyoidea</taxon>
        <taxon>Atyidae</taxon>
        <taxon>Halocaridina</taxon>
    </lineage>
</organism>
<evidence type="ECO:0000313" key="3">
    <source>
        <dbReference type="Proteomes" id="UP001381693"/>
    </source>
</evidence>
<dbReference type="PANTHER" id="PTHR20974:SF0">
    <property type="entry name" value="UPF0585 PROTEIN CG18661"/>
    <property type="match status" value="1"/>
</dbReference>
<accession>A0AAN9ABH4</accession>
<comment type="similarity">
    <text evidence="1">Belongs to the UPF0585 family.</text>
</comment>
<reference evidence="2 3" key="1">
    <citation type="submission" date="2023-11" db="EMBL/GenBank/DDBJ databases">
        <title>Halocaridina rubra genome assembly.</title>
        <authorList>
            <person name="Smith C."/>
        </authorList>
    </citation>
    <scope>NUCLEOTIDE SEQUENCE [LARGE SCALE GENOMIC DNA]</scope>
    <source>
        <strain evidence="2">EP-1</strain>
        <tissue evidence="2">Whole</tissue>
    </source>
</reference>
<evidence type="ECO:0000313" key="2">
    <source>
        <dbReference type="EMBL" id="KAK7081744.1"/>
    </source>
</evidence>
<proteinExistence type="inferred from homology"/>
<gene>
    <name evidence="2" type="ORF">SK128_002571</name>
</gene>